<evidence type="ECO:0000313" key="4">
    <source>
        <dbReference type="Proteomes" id="UP000317093"/>
    </source>
</evidence>
<evidence type="ECO:0000259" key="2">
    <source>
        <dbReference type="Pfam" id="PF13472"/>
    </source>
</evidence>
<dbReference type="OrthoDB" id="2513075at2"/>
<feature type="region of interest" description="Disordered" evidence="1">
    <location>
        <begin position="1"/>
        <end position="21"/>
    </location>
</feature>
<dbReference type="AlphaFoldDB" id="A0A518B7W0"/>
<dbReference type="PANTHER" id="PTHR30383:SF5">
    <property type="entry name" value="SGNH HYDROLASE-TYPE ESTERASE DOMAIN-CONTAINING PROTEIN"/>
    <property type="match status" value="1"/>
</dbReference>
<dbReference type="InterPro" id="IPR013830">
    <property type="entry name" value="SGNH_hydro"/>
</dbReference>
<dbReference type="RefSeq" id="WP_145260237.1">
    <property type="nucleotide sequence ID" value="NZ_CP036279.1"/>
</dbReference>
<proteinExistence type="predicted"/>
<dbReference type="PANTHER" id="PTHR30383">
    <property type="entry name" value="THIOESTERASE 1/PROTEASE 1/LYSOPHOSPHOLIPASE L1"/>
    <property type="match status" value="1"/>
</dbReference>
<accession>A0A518B7W0</accession>
<keyword evidence="4" id="KW-1185">Reference proteome</keyword>
<dbReference type="KEGG" id="knv:Pan216_39310"/>
<dbReference type="Proteomes" id="UP000317093">
    <property type="component" value="Chromosome"/>
</dbReference>
<protein>
    <submittedName>
        <fullName evidence="3">GDSL-like Lipase/Acylhydrolase</fullName>
    </submittedName>
</protein>
<sequence length="221" mass="24501">MFLVGQPNATQTAKEAKQDRWEPAIQKFEKADRAEPPPKGANLFVGSSSIVRWPLDESFPGYKVINRGFGGSQVSDSLRYADRVILPYEPSVVVIYAGDNDVAAGVTPEKIAENVETLVEKVHAALPKTTIVFVAIKPSIKRWNLVDKVSAANKLVMRQANGKDYFEYLDIFKPMLDKEGHPRPELFAKDGLHLSPTGYDLWDELVEPYLTKSPAVASDAN</sequence>
<dbReference type="InterPro" id="IPR051532">
    <property type="entry name" value="Ester_Hydrolysis_Enzymes"/>
</dbReference>
<dbReference type="InterPro" id="IPR036514">
    <property type="entry name" value="SGNH_hydro_sf"/>
</dbReference>
<gene>
    <name evidence="3" type="ORF">Pan216_39310</name>
</gene>
<evidence type="ECO:0000313" key="3">
    <source>
        <dbReference type="EMBL" id="QDU63056.1"/>
    </source>
</evidence>
<dbReference type="GO" id="GO:0004622">
    <property type="term" value="F:phosphatidylcholine lysophospholipase activity"/>
    <property type="evidence" value="ECO:0007669"/>
    <property type="project" value="TreeGrafter"/>
</dbReference>
<feature type="domain" description="SGNH hydrolase-type esterase" evidence="2">
    <location>
        <begin position="55"/>
        <end position="201"/>
    </location>
</feature>
<organism evidence="3 4">
    <name type="scientific">Kolteria novifilia</name>
    <dbReference type="NCBI Taxonomy" id="2527975"/>
    <lineage>
        <taxon>Bacteria</taxon>
        <taxon>Pseudomonadati</taxon>
        <taxon>Planctomycetota</taxon>
        <taxon>Planctomycetia</taxon>
        <taxon>Kolteriales</taxon>
        <taxon>Kolteriaceae</taxon>
        <taxon>Kolteria</taxon>
    </lineage>
</organism>
<reference evidence="3 4" key="1">
    <citation type="submission" date="2019-02" db="EMBL/GenBank/DDBJ databases">
        <title>Deep-cultivation of Planctomycetes and their phenomic and genomic characterization uncovers novel biology.</title>
        <authorList>
            <person name="Wiegand S."/>
            <person name="Jogler M."/>
            <person name="Boedeker C."/>
            <person name="Pinto D."/>
            <person name="Vollmers J."/>
            <person name="Rivas-Marin E."/>
            <person name="Kohn T."/>
            <person name="Peeters S.H."/>
            <person name="Heuer A."/>
            <person name="Rast P."/>
            <person name="Oberbeckmann S."/>
            <person name="Bunk B."/>
            <person name="Jeske O."/>
            <person name="Meyerdierks A."/>
            <person name="Storesund J.E."/>
            <person name="Kallscheuer N."/>
            <person name="Luecker S."/>
            <person name="Lage O.M."/>
            <person name="Pohl T."/>
            <person name="Merkel B.J."/>
            <person name="Hornburger P."/>
            <person name="Mueller R.-W."/>
            <person name="Bruemmer F."/>
            <person name="Labrenz M."/>
            <person name="Spormann A.M."/>
            <person name="Op den Camp H."/>
            <person name="Overmann J."/>
            <person name="Amann R."/>
            <person name="Jetten M.S.M."/>
            <person name="Mascher T."/>
            <person name="Medema M.H."/>
            <person name="Devos D.P."/>
            <person name="Kaster A.-K."/>
            <person name="Ovreas L."/>
            <person name="Rohde M."/>
            <person name="Galperin M.Y."/>
            <person name="Jogler C."/>
        </authorList>
    </citation>
    <scope>NUCLEOTIDE SEQUENCE [LARGE SCALE GENOMIC DNA]</scope>
    <source>
        <strain evidence="3 4">Pan216</strain>
    </source>
</reference>
<name>A0A518B7W0_9BACT</name>
<dbReference type="SUPFAM" id="SSF52266">
    <property type="entry name" value="SGNH hydrolase"/>
    <property type="match status" value="1"/>
</dbReference>
<evidence type="ECO:0000256" key="1">
    <source>
        <dbReference type="SAM" id="MobiDB-lite"/>
    </source>
</evidence>
<dbReference type="Pfam" id="PF13472">
    <property type="entry name" value="Lipase_GDSL_2"/>
    <property type="match status" value="1"/>
</dbReference>
<keyword evidence="3" id="KW-0378">Hydrolase</keyword>
<dbReference type="EMBL" id="CP036279">
    <property type="protein sequence ID" value="QDU63056.1"/>
    <property type="molecule type" value="Genomic_DNA"/>
</dbReference>
<dbReference type="Gene3D" id="3.40.50.1110">
    <property type="entry name" value="SGNH hydrolase"/>
    <property type="match status" value="1"/>
</dbReference>